<organism evidence="2 3">
    <name type="scientific">Dryococelus australis</name>
    <dbReference type="NCBI Taxonomy" id="614101"/>
    <lineage>
        <taxon>Eukaryota</taxon>
        <taxon>Metazoa</taxon>
        <taxon>Ecdysozoa</taxon>
        <taxon>Arthropoda</taxon>
        <taxon>Hexapoda</taxon>
        <taxon>Insecta</taxon>
        <taxon>Pterygota</taxon>
        <taxon>Neoptera</taxon>
        <taxon>Polyneoptera</taxon>
        <taxon>Phasmatodea</taxon>
        <taxon>Verophasmatodea</taxon>
        <taxon>Anareolatae</taxon>
        <taxon>Phasmatidae</taxon>
        <taxon>Eurycanthinae</taxon>
        <taxon>Dryococelus</taxon>
    </lineage>
</organism>
<feature type="region of interest" description="Disordered" evidence="1">
    <location>
        <begin position="37"/>
        <end position="76"/>
    </location>
</feature>
<keyword evidence="3" id="KW-1185">Reference proteome</keyword>
<evidence type="ECO:0000256" key="1">
    <source>
        <dbReference type="SAM" id="MobiDB-lite"/>
    </source>
</evidence>
<accession>A0ABQ9I431</accession>
<proteinExistence type="predicted"/>
<feature type="compositionally biased region" description="Polar residues" evidence="1">
    <location>
        <begin position="53"/>
        <end position="63"/>
    </location>
</feature>
<dbReference type="Proteomes" id="UP001159363">
    <property type="component" value="Chromosome 3"/>
</dbReference>
<evidence type="ECO:0000313" key="3">
    <source>
        <dbReference type="Proteomes" id="UP001159363"/>
    </source>
</evidence>
<dbReference type="EMBL" id="JARBHB010000003">
    <property type="protein sequence ID" value="KAJ8891395.1"/>
    <property type="molecule type" value="Genomic_DNA"/>
</dbReference>
<gene>
    <name evidence="2" type="ORF">PR048_010911</name>
</gene>
<name>A0ABQ9I431_9NEOP</name>
<reference evidence="2 3" key="1">
    <citation type="submission" date="2023-02" db="EMBL/GenBank/DDBJ databases">
        <title>LHISI_Scaffold_Assembly.</title>
        <authorList>
            <person name="Stuart O.P."/>
            <person name="Cleave R."/>
            <person name="Magrath M.J.L."/>
            <person name="Mikheyev A.S."/>
        </authorList>
    </citation>
    <scope>NUCLEOTIDE SEQUENCE [LARGE SCALE GENOMIC DNA]</scope>
    <source>
        <strain evidence="2">Daus_M_001</strain>
        <tissue evidence="2">Leg muscle</tissue>
    </source>
</reference>
<sequence>MKAMSDKNIKNAFRTCGIVPSDRTVIPKEKLVPSLLTGRPVPEEVVPSDANPRPTTAETNPGIQTPPSPVDNILKLPKACSTKRAYTWTS</sequence>
<comment type="caution">
    <text evidence="2">The sequence shown here is derived from an EMBL/GenBank/DDBJ whole genome shotgun (WGS) entry which is preliminary data.</text>
</comment>
<evidence type="ECO:0000313" key="2">
    <source>
        <dbReference type="EMBL" id="KAJ8891395.1"/>
    </source>
</evidence>
<protein>
    <submittedName>
        <fullName evidence="2">Uncharacterized protein</fullName>
    </submittedName>
</protein>